<evidence type="ECO:0000313" key="1">
    <source>
        <dbReference type="EMBL" id="SVC04168.1"/>
    </source>
</evidence>
<protein>
    <recommendedName>
        <fullName evidence="2">Gamma-glutamyltransferase</fullName>
    </recommendedName>
</protein>
<evidence type="ECO:0008006" key="2">
    <source>
        <dbReference type="Google" id="ProtNLM"/>
    </source>
</evidence>
<dbReference type="EMBL" id="UINC01070203">
    <property type="protein sequence ID" value="SVC04168.1"/>
    <property type="molecule type" value="Genomic_DNA"/>
</dbReference>
<dbReference type="InterPro" id="IPR029055">
    <property type="entry name" value="Ntn_hydrolases_N"/>
</dbReference>
<dbReference type="PANTHER" id="PTHR43199:SF6">
    <property type="entry name" value="GLUTATHIONE HYDROLASE PROENZYME"/>
    <property type="match status" value="1"/>
</dbReference>
<name>A0A382IXB0_9ZZZZ</name>
<reference evidence="1" key="1">
    <citation type="submission" date="2018-05" db="EMBL/GenBank/DDBJ databases">
        <authorList>
            <person name="Lanie J.A."/>
            <person name="Ng W.-L."/>
            <person name="Kazmierczak K.M."/>
            <person name="Andrzejewski T.M."/>
            <person name="Davidsen T.M."/>
            <person name="Wayne K.J."/>
            <person name="Tettelin H."/>
            <person name="Glass J.I."/>
            <person name="Rusch D."/>
            <person name="Podicherti R."/>
            <person name="Tsui H.-C.T."/>
            <person name="Winkler M.E."/>
        </authorList>
    </citation>
    <scope>NUCLEOTIDE SEQUENCE</scope>
</reference>
<dbReference type="AlphaFoldDB" id="A0A382IXB0"/>
<dbReference type="InterPro" id="IPR051792">
    <property type="entry name" value="GGT_bact"/>
</dbReference>
<dbReference type="PANTHER" id="PTHR43199">
    <property type="entry name" value="GLUTATHIONE HYDROLASE"/>
    <property type="match status" value="1"/>
</dbReference>
<dbReference type="Pfam" id="PF01019">
    <property type="entry name" value="G_glu_transpept"/>
    <property type="match status" value="1"/>
</dbReference>
<gene>
    <name evidence="1" type="ORF">METZ01_LOCUS257022</name>
</gene>
<organism evidence="1">
    <name type="scientific">marine metagenome</name>
    <dbReference type="NCBI Taxonomy" id="408172"/>
    <lineage>
        <taxon>unclassified sequences</taxon>
        <taxon>metagenomes</taxon>
        <taxon>ecological metagenomes</taxon>
    </lineage>
</organism>
<sequence>MKNNTRNYFSFILLYIFSTFAYGGNFGQSAVVTAHQIATRTGLEILKKGGNAFDAAAAITASLAVVEPYGSGLGGGGFWLLHRSADNKQVVLDGREMAPM</sequence>
<dbReference type="SUPFAM" id="SSF56235">
    <property type="entry name" value="N-terminal nucleophile aminohydrolases (Ntn hydrolases)"/>
    <property type="match status" value="1"/>
</dbReference>
<feature type="non-terminal residue" evidence="1">
    <location>
        <position position="100"/>
    </location>
</feature>
<proteinExistence type="predicted"/>
<accession>A0A382IXB0</accession>